<name>M0B580_NATA1</name>
<dbReference type="InterPro" id="IPR029069">
    <property type="entry name" value="HotDog_dom_sf"/>
</dbReference>
<dbReference type="AlphaFoldDB" id="M0B580"/>
<dbReference type="PANTHER" id="PTHR43664">
    <property type="entry name" value="MONOAMINE OXIDASE-RELATED"/>
    <property type="match status" value="1"/>
</dbReference>
<dbReference type="InterPro" id="IPR002539">
    <property type="entry name" value="MaoC-like_dom"/>
</dbReference>
<dbReference type="EMBL" id="AOIO01000003">
    <property type="protein sequence ID" value="ELZ06046.1"/>
    <property type="molecule type" value="Genomic_DNA"/>
</dbReference>
<proteinExistence type="predicted"/>
<dbReference type="OrthoDB" id="225748at2157"/>
<evidence type="ECO:0000313" key="3">
    <source>
        <dbReference type="Proteomes" id="UP000011554"/>
    </source>
</evidence>
<dbReference type="CDD" id="cd03454">
    <property type="entry name" value="YdeM"/>
    <property type="match status" value="1"/>
</dbReference>
<gene>
    <name evidence="2" type="ORF">C481_00900</name>
</gene>
<protein>
    <submittedName>
        <fullName evidence="2">MaoC domain-containing protein dehydratase</fullName>
    </submittedName>
</protein>
<dbReference type="Gene3D" id="3.10.129.10">
    <property type="entry name" value="Hotdog Thioesterase"/>
    <property type="match status" value="1"/>
</dbReference>
<evidence type="ECO:0000313" key="2">
    <source>
        <dbReference type="EMBL" id="ELZ06046.1"/>
    </source>
</evidence>
<dbReference type="Pfam" id="PF01575">
    <property type="entry name" value="MaoC_dehydratas"/>
    <property type="match status" value="1"/>
</dbReference>
<dbReference type="Proteomes" id="UP000011554">
    <property type="component" value="Unassembled WGS sequence"/>
</dbReference>
<sequence>MVGKFYEDFSVGDTQEFGNYTVEKEEIIAYGKKYDPQPFHTNEDAAEESAFGGLIASGLLTAGIGQRMLVENFIHGSRARGSLGIDNLRWRHPVRPGDTLSMKTEIVEKEIWNDDYGIVSVSIEIRNQEGEIAASLIGLIRYERREERE</sequence>
<evidence type="ECO:0000259" key="1">
    <source>
        <dbReference type="Pfam" id="PF01575"/>
    </source>
</evidence>
<dbReference type="RefSeq" id="WP_006106853.1">
    <property type="nucleotide sequence ID" value="NZ_AOIO01000003.1"/>
</dbReference>
<reference evidence="2 3" key="1">
    <citation type="journal article" date="2014" name="PLoS Genet.">
        <title>Phylogenetically driven sequencing of extremely halophilic archaea reveals strategies for static and dynamic osmo-response.</title>
        <authorList>
            <person name="Becker E.A."/>
            <person name="Seitzer P.M."/>
            <person name="Tritt A."/>
            <person name="Larsen D."/>
            <person name="Krusor M."/>
            <person name="Yao A.I."/>
            <person name="Wu D."/>
            <person name="Madern D."/>
            <person name="Eisen J.A."/>
            <person name="Darling A.E."/>
            <person name="Facciotti M.T."/>
        </authorList>
    </citation>
    <scope>NUCLEOTIDE SEQUENCE [LARGE SCALE GENOMIC DNA]</scope>
    <source>
        <strain evidence="2 3">DSM 12278</strain>
    </source>
</reference>
<organism evidence="2 3">
    <name type="scientific">Natrialba asiatica (strain ATCC 700177 / DSM 12278 / JCM 9576 / FERM P-10747 / NBRC 102637 / 172P1)</name>
    <dbReference type="NCBI Taxonomy" id="29540"/>
    <lineage>
        <taxon>Archaea</taxon>
        <taxon>Methanobacteriati</taxon>
        <taxon>Methanobacteriota</taxon>
        <taxon>Stenosarchaea group</taxon>
        <taxon>Halobacteria</taxon>
        <taxon>Halobacteriales</taxon>
        <taxon>Natrialbaceae</taxon>
        <taxon>Natrialba</taxon>
    </lineage>
</organism>
<dbReference type="InterPro" id="IPR052342">
    <property type="entry name" value="MCH/BMMD"/>
</dbReference>
<dbReference type="eggNOG" id="arCOG00776">
    <property type="taxonomic scope" value="Archaea"/>
</dbReference>
<dbReference type="STRING" id="29540.C481_00900"/>
<accession>M0B580</accession>
<comment type="caution">
    <text evidence="2">The sequence shown here is derived from an EMBL/GenBank/DDBJ whole genome shotgun (WGS) entry which is preliminary data.</text>
</comment>
<keyword evidence="3" id="KW-1185">Reference proteome</keyword>
<feature type="domain" description="MaoC-like" evidence="1">
    <location>
        <begin position="12"/>
        <end position="116"/>
    </location>
</feature>
<dbReference type="PANTHER" id="PTHR43664:SF1">
    <property type="entry name" value="BETA-METHYLMALYL-COA DEHYDRATASE"/>
    <property type="match status" value="1"/>
</dbReference>
<dbReference type="SUPFAM" id="SSF54637">
    <property type="entry name" value="Thioesterase/thiol ester dehydrase-isomerase"/>
    <property type="match status" value="1"/>
</dbReference>
<dbReference type="PATRIC" id="fig|29540.5.peg.185"/>